<keyword evidence="1" id="KW-0812">Transmembrane</keyword>
<reference evidence="2 3" key="1">
    <citation type="submission" date="2020-01" db="EMBL/GenBank/DDBJ databases">
        <authorList>
            <consortium name="DOE Joint Genome Institute"/>
            <person name="Haridas S."/>
            <person name="Albert R."/>
            <person name="Binder M."/>
            <person name="Bloem J."/>
            <person name="Labutti K."/>
            <person name="Salamov A."/>
            <person name="Andreopoulos B."/>
            <person name="Baker S.E."/>
            <person name="Barry K."/>
            <person name="Bills G."/>
            <person name="Bluhm B.H."/>
            <person name="Cannon C."/>
            <person name="Castanera R."/>
            <person name="Culley D.E."/>
            <person name="Daum C."/>
            <person name="Ezra D."/>
            <person name="Gonzalez J.B."/>
            <person name="Henrissat B."/>
            <person name="Kuo A."/>
            <person name="Liang C."/>
            <person name="Lipzen A."/>
            <person name="Lutzoni F."/>
            <person name="Magnuson J."/>
            <person name="Mondo S."/>
            <person name="Nolan M."/>
            <person name="Ohm R."/>
            <person name="Pangilinan J."/>
            <person name="Park H.-J.H."/>
            <person name="Ramirez L."/>
            <person name="Alfaro M."/>
            <person name="Sun H."/>
            <person name="Tritt A."/>
            <person name="Yoshinaga Y."/>
            <person name="Zwiers L.-H.L."/>
            <person name="Turgeon B.G."/>
            <person name="Goodwin S.B."/>
            <person name="Spatafora J.W."/>
            <person name="Crous P.W."/>
            <person name="Grigoriev I.V."/>
        </authorList>
    </citation>
    <scope>NUCLEOTIDE SEQUENCE [LARGE SCALE GENOMIC DNA]</scope>
    <source>
        <strain evidence="2 3">CBS 611.86</strain>
    </source>
</reference>
<name>A0A7C8I565_9PLEO</name>
<sequence length="322" mass="35480">MLVVQTLAAGDRHRAWKLSLRAAVVVASIIGSGCVGWAVANAPAGPYVYAIDDWAITGCLVTFGVSALWCSTVILVFWLRRPTAPVHPGVAVALDLLLWLAYIATVLFGLMALLSWHRFGDDGQIGSYSAYGTFLLQTNGTWLWNATEYDSYFGRQRSCDAQGRYARGRFAGYGFDSCEAEDAYINSLWQSKPLRIGIETTSTVCQFVALALHFALFIWACIDTHHRNSTTVNKDAERLAADIVVNMVKNGALVQAPGIQTHPPMAHPMMPQQQQLYNGAPSQQQTAPQPWLMQPYPTQSYSMQYPQGAMYTAEKSNGPRYA</sequence>
<dbReference type="AlphaFoldDB" id="A0A7C8I565"/>
<dbReference type="Proteomes" id="UP000481861">
    <property type="component" value="Unassembled WGS sequence"/>
</dbReference>
<feature type="transmembrane region" description="Helical" evidence="1">
    <location>
        <begin position="54"/>
        <end position="79"/>
    </location>
</feature>
<evidence type="ECO:0000313" key="3">
    <source>
        <dbReference type="Proteomes" id="UP000481861"/>
    </source>
</evidence>
<proteinExistence type="predicted"/>
<dbReference type="EMBL" id="JAADJZ010000033">
    <property type="protein sequence ID" value="KAF2865410.1"/>
    <property type="molecule type" value="Genomic_DNA"/>
</dbReference>
<keyword evidence="1" id="KW-1133">Transmembrane helix</keyword>
<evidence type="ECO:0000256" key="1">
    <source>
        <dbReference type="SAM" id="Phobius"/>
    </source>
</evidence>
<comment type="caution">
    <text evidence="2">The sequence shown here is derived from an EMBL/GenBank/DDBJ whole genome shotgun (WGS) entry which is preliminary data.</text>
</comment>
<organism evidence="2 3">
    <name type="scientific">Massariosphaeria phaeospora</name>
    <dbReference type="NCBI Taxonomy" id="100035"/>
    <lineage>
        <taxon>Eukaryota</taxon>
        <taxon>Fungi</taxon>
        <taxon>Dikarya</taxon>
        <taxon>Ascomycota</taxon>
        <taxon>Pezizomycotina</taxon>
        <taxon>Dothideomycetes</taxon>
        <taxon>Pleosporomycetidae</taxon>
        <taxon>Pleosporales</taxon>
        <taxon>Pleosporales incertae sedis</taxon>
        <taxon>Massariosphaeria</taxon>
    </lineage>
</organism>
<dbReference type="OrthoDB" id="5279542at2759"/>
<feature type="transmembrane region" description="Helical" evidence="1">
    <location>
        <begin position="20"/>
        <end position="42"/>
    </location>
</feature>
<feature type="transmembrane region" description="Helical" evidence="1">
    <location>
        <begin position="91"/>
        <end position="114"/>
    </location>
</feature>
<protein>
    <submittedName>
        <fullName evidence="2">Uncharacterized protein</fullName>
    </submittedName>
</protein>
<keyword evidence="3" id="KW-1185">Reference proteome</keyword>
<gene>
    <name evidence="2" type="ORF">BDV95DRAFT_507000</name>
</gene>
<evidence type="ECO:0000313" key="2">
    <source>
        <dbReference type="EMBL" id="KAF2865410.1"/>
    </source>
</evidence>
<accession>A0A7C8I565</accession>
<keyword evidence="1" id="KW-0472">Membrane</keyword>